<dbReference type="AlphaFoldDB" id="A0A5N6M490"/>
<organism evidence="1 2">
    <name type="scientific">Mikania micrantha</name>
    <name type="common">bitter vine</name>
    <dbReference type="NCBI Taxonomy" id="192012"/>
    <lineage>
        <taxon>Eukaryota</taxon>
        <taxon>Viridiplantae</taxon>
        <taxon>Streptophyta</taxon>
        <taxon>Embryophyta</taxon>
        <taxon>Tracheophyta</taxon>
        <taxon>Spermatophyta</taxon>
        <taxon>Magnoliopsida</taxon>
        <taxon>eudicotyledons</taxon>
        <taxon>Gunneridae</taxon>
        <taxon>Pentapetalae</taxon>
        <taxon>asterids</taxon>
        <taxon>campanulids</taxon>
        <taxon>Asterales</taxon>
        <taxon>Asteraceae</taxon>
        <taxon>Asteroideae</taxon>
        <taxon>Heliantheae alliance</taxon>
        <taxon>Eupatorieae</taxon>
        <taxon>Mikania</taxon>
    </lineage>
</organism>
<sequence length="81" mass="9156">MLPAVAIQCLAMAMINRVNRSISSQTDQRWQIDRQNRLTEAEFMIPVVRCTERISEKANSEGCEMASPMTLARDEALQLDA</sequence>
<dbReference type="EMBL" id="SZYD01000017">
    <property type="protein sequence ID" value="KAD3068735.1"/>
    <property type="molecule type" value="Genomic_DNA"/>
</dbReference>
<comment type="caution">
    <text evidence="1">The sequence shown here is derived from an EMBL/GenBank/DDBJ whole genome shotgun (WGS) entry which is preliminary data.</text>
</comment>
<gene>
    <name evidence="1" type="ORF">E3N88_36615</name>
</gene>
<reference evidence="1 2" key="1">
    <citation type="submission" date="2019-05" db="EMBL/GenBank/DDBJ databases">
        <title>Mikania micrantha, genome provides insights into the molecular mechanism of rapid growth.</title>
        <authorList>
            <person name="Liu B."/>
        </authorList>
    </citation>
    <scope>NUCLEOTIDE SEQUENCE [LARGE SCALE GENOMIC DNA]</scope>
    <source>
        <strain evidence="1">NLD-2019</strain>
        <tissue evidence="1">Leaf</tissue>
    </source>
</reference>
<accession>A0A5N6M490</accession>
<evidence type="ECO:0000313" key="1">
    <source>
        <dbReference type="EMBL" id="KAD3068735.1"/>
    </source>
</evidence>
<protein>
    <submittedName>
        <fullName evidence="1">Uncharacterized protein</fullName>
    </submittedName>
</protein>
<dbReference type="Proteomes" id="UP000326396">
    <property type="component" value="Linkage Group LG7"/>
</dbReference>
<evidence type="ECO:0000313" key="2">
    <source>
        <dbReference type="Proteomes" id="UP000326396"/>
    </source>
</evidence>
<proteinExistence type="predicted"/>
<name>A0A5N6M490_9ASTR</name>
<keyword evidence="2" id="KW-1185">Reference proteome</keyword>